<dbReference type="STRING" id="1850254.LPB137_07600"/>
<name>A0A1P8KME4_9BACT</name>
<dbReference type="RefSeq" id="WP_076086578.1">
    <property type="nucleotide sequence ID" value="NZ_CP019070.1"/>
</dbReference>
<organism evidence="1 2">
    <name type="scientific">Poseidonibacter parvus</name>
    <dbReference type="NCBI Taxonomy" id="1850254"/>
    <lineage>
        <taxon>Bacteria</taxon>
        <taxon>Pseudomonadati</taxon>
        <taxon>Campylobacterota</taxon>
        <taxon>Epsilonproteobacteria</taxon>
        <taxon>Campylobacterales</taxon>
        <taxon>Arcobacteraceae</taxon>
        <taxon>Poseidonibacter</taxon>
    </lineage>
</organism>
<dbReference type="KEGG" id="alp:LPB137_07600"/>
<accession>A0A1P8KME4</accession>
<evidence type="ECO:0000313" key="2">
    <source>
        <dbReference type="Proteomes" id="UP000186074"/>
    </source>
</evidence>
<reference evidence="1 2" key="1">
    <citation type="submission" date="2017-01" db="EMBL/GenBank/DDBJ databases">
        <title>Genome sequencing of Arcobacter sp. LPB0137.</title>
        <authorList>
            <person name="Lee G.-W."/>
            <person name="Yi H."/>
        </authorList>
    </citation>
    <scope>NUCLEOTIDE SEQUENCE [LARGE SCALE GENOMIC DNA]</scope>
    <source>
        <strain evidence="1 2">LPB0137</strain>
    </source>
</reference>
<dbReference type="AlphaFoldDB" id="A0A1P8KME4"/>
<protein>
    <submittedName>
        <fullName evidence="1">Uncharacterized protein</fullName>
    </submittedName>
</protein>
<sequence>MTKEEEQEYREKLAQTIFPIVSNMTEEQIKQIIVSVEKENPSLTKGFSNMLFQQIMVYKYNK</sequence>
<evidence type="ECO:0000313" key="1">
    <source>
        <dbReference type="EMBL" id="APW65724.1"/>
    </source>
</evidence>
<proteinExistence type="predicted"/>
<dbReference type="Proteomes" id="UP000186074">
    <property type="component" value="Chromosome"/>
</dbReference>
<keyword evidence="2" id="KW-1185">Reference proteome</keyword>
<dbReference type="OrthoDB" id="5365779at2"/>
<gene>
    <name evidence="1" type="ORF">LPB137_07600</name>
</gene>
<dbReference type="EMBL" id="CP019070">
    <property type="protein sequence ID" value="APW65724.1"/>
    <property type="molecule type" value="Genomic_DNA"/>
</dbReference>